<dbReference type="Gene3D" id="3.40.50.300">
    <property type="entry name" value="P-loop containing nucleotide triphosphate hydrolases"/>
    <property type="match status" value="1"/>
</dbReference>
<evidence type="ECO:0000256" key="2">
    <source>
        <dbReference type="ARBA" id="ARBA00012551"/>
    </source>
</evidence>
<keyword evidence="4" id="KW-0547">Nucleotide-binding</keyword>
<dbReference type="InterPro" id="IPR012340">
    <property type="entry name" value="NA-bd_OB-fold"/>
</dbReference>
<evidence type="ECO:0000256" key="3">
    <source>
        <dbReference type="ARBA" id="ARBA00022705"/>
    </source>
</evidence>
<dbReference type="PANTHER" id="PTHR11630:SF66">
    <property type="entry name" value="DNA REPLICATION LICENSING FACTOR MCM4"/>
    <property type="match status" value="1"/>
</dbReference>
<evidence type="ECO:0000256" key="8">
    <source>
        <dbReference type="ARBA" id="ARBA00023125"/>
    </source>
</evidence>
<dbReference type="AlphaFoldDB" id="F2HHW4"/>
<accession>F2HHW4</accession>
<dbReference type="Proteomes" id="UP000243423">
    <property type="component" value="Nucleomorph 2"/>
</dbReference>
<dbReference type="EMBL" id="CP002173">
    <property type="protein sequence ID" value="AEA38910.1"/>
    <property type="molecule type" value="Genomic_DNA"/>
</dbReference>
<evidence type="ECO:0000313" key="11">
    <source>
        <dbReference type="Proteomes" id="UP000243423"/>
    </source>
</evidence>
<dbReference type="GO" id="GO:0042555">
    <property type="term" value="C:MCM complex"/>
    <property type="evidence" value="ECO:0007669"/>
    <property type="project" value="TreeGrafter"/>
</dbReference>
<evidence type="ECO:0000256" key="1">
    <source>
        <dbReference type="ARBA" id="ARBA00008010"/>
    </source>
</evidence>
<evidence type="ECO:0000313" key="10">
    <source>
        <dbReference type="EMBL" id="AEA38910.1"/>
    </source>
</evidence>
<keyword evidence="8" id="KW-0238">DNA-binding</keyword>
<dbReference type="InterPro" id="IPR041562">
    <property type="entry name" value="MCM_lid"/>
</dbReference>
<dbReference type="PROSITE" id="PS50051">
    <property type="entry name" value="MCM_2"/>
    <property type="match status" value="1"/>
</dbReference>
<evidence type="ECO:0000256" key="4">
    <source>
        <dbReference type="ARBA" id="ARBA00022741"/>
    </source>
</evidence>
<dbReference type="InterPro" id="IPR027925">
    <property type="entry name" value="MCM_N"/>
</dbReference>
<proteinExistence type="inferred from homology"/>
<geneLocation type="nucleomorph" evidence="10"/>
<evidence type="ECO:0000256" key="5">
    <source>
        <dbReference type="ARBA" id="ARBA00022801"/>
    </source>
</evidence>
<evidence type="ECO:0000256" key="7">
    <source>
        <dbReference type="ARBA" id="ARBA00022840"/>
    </source>
</evidence>
<organism evidence="10 11">
    <name type="scientific">Cryptomonas paramaecium</name>
    <dbReference type="NCBI Taxonomy" id="2898"/>
    <lineage>
        <taxon>Eukaryota</taxon>
        <taxon>Cryptophyceae</taxon>
        <taxon>Cryptomonadales</taxon>
        <taxon>Cryptomonadaceae</taxon>
        <taxon>Cryptomonas</taxon>
    </lineage>
</organism>
<keyword evidence="6" id="KW-0347">Helicase</keyword>
<evidence type="ECO:0000256" key="6">
    <source>
        <dbReference type="ARBA" id="ARBA00022806"/>
    </source>
</evidence>
<dbReference type="GeneID" id="10447151"/>
<dbReference type="InterPro" id="IPR027417">
    <property type="entry name" value="P-loop_NTPase"/>
</dbReference>
<dbReference type="Pfam" id="PF00493">
    <property type="entry name" value="MCM"/>
    <property type="match status" value="1"/>
</dbReference>
<dbReference type="RefSeq" id="XP_003239808.1">
    <property type="nucleotide sequence ID" value="XM_003239760.1"/>
</dbReference>
<dbReference type="Gene3D" id="3.30.1640.10">
    <property type="entry name" value="mini-chromosome maintenance (MCM) complex, chain A, domain 1"/>
    <property type="match status" value="1"/>
</dbReference>
<evidence type="ECO:0000259" key="9">
    <source>
        <dbReference type="PROSITE" id="PS50051"/>
    </source>
</evidence>
<dbReference type="GO" id="GO:0017116">
    <property type="term" value="F:single-stranded DNA helicase activity"/>
    <property type="evidence" value="ECO:0007669"/>
    <property type="project" value="TreeGrafter"/>
</dbReference>
<reference evidence="10 11" key="1">
    <citation type="journal article" date="2011" name="Genome Biol. Evol.">
        <title>Complete nucleomorph genome sequence of the nonphotosynthetic alga Cryptomonas paramecium reveals a core nucleomorph gene set.</title>
        <authorList>
            <person name="Tanifuji G."/>
            <person name="Onodera N.T."/>
            <person name="Wheeler T.J."/>
            <person name="Dlutek M."/>
            <person name="Donaher N."/>
            <person name="Archibald J.M."/>
        </authorList>
    </citation>
    <scope>NUCLEOTIDE SEQUENCE [LARGE SCALE GENOMIC DNA]</scope>
    <source>
        <strain evidence="10 11">CCAP977/2A</strain>
    </source>
</reference>
<keyword evidence="3" id="KW-0235">DNA replication</keyword>
<dbReference type="GO" id="GO:0005524">
    <property type="term" value="F:ATP binding"/>
    <property type="evidence" value="ECO:0007669"/>
    <property type="project" value="UniProtKB-KW"/>
</dbReference>
<dbReference type="PANTHER" id="PTHR11630">
    <property type="entry name" value="DNA REPLICATION LICENSING FACTOR MCM FAMILY MEMBER"/>
    <property type="match status" value="1"/>
</dbReference>
<feature type="domain" description="MCM C-terminal AAA(+) ATPase" evidence="9">
    <location>
        <begin position="266"/>
        <end position="471"/>
    </location>
</feature>
<dbReference type="Pfam" id="PF17855">
    <property type="entry name" value="MCM_lid"/>
    <property type="match status" value="1"/>
</dbReference>
<dbReference type="InterPro" id="IPR001208">
    <property type="entry name" value="MCM_dom"/>
</dbReference>
<dbReference type="GO" id="GO:0003697">
    <property type="term" value="F:single-stranded DNA binding"/>
    <property type="evidence" value="ECO:0007669"/>
    <property type="project" value="TreeGrafter"/>
</dbReference>
<keyword evidence="10" id="KW-0542">Nucleomorph</keyword>
<keyword evidence="5" id="KW-0378">Hydrolase</keyword>
<comment type="similarity">
    <text evidence="1">Belongs to the MCM family.</text>
</comment>
<dbReference type="GO" id="GO:0005634">
    <property type="term" value="C:nucleus"/>
    <property type="evidence" value="ECO:0007669"/>
    <property type="project" value="TreeGrafter"/>
</dbReference>
<protein>
    <recommendedName>
        <fullName evidence="2">DNA helicase</fullName>
        <ecNumber evidence="2">3.6.4.12</ecNumber>
    </recommendedName>
</protein>
<dbReference type="GO" id="GO:0016787">
    <property type="term" value="F:hydrolase activity"/>
    <property type="evidence" value="ECO:0007669"/>
    <property type="project" value="UniProtKB-KW"/>
</dbReference>
<dbReference type="SUPFAM" id="SSF50249">
    <property type="entry name" value="Nucleic acid-binding proteins"/>
    <property type="match status" value="1"/>
</dbReference>
<name>F2HHW4_9CRYP</name>
<sequence>MIIVKNRFIWIETIFKDFLFFFFSIKNKYKYRNSIEIFLNFEKTTFKIFLIDLRKFNYMLYKIVKKEPLKFINFFEFIILQLVNNLAFYKYLENVRHKNIQILWIETKKSIETHKLLDFKTNQLSTWKLEIVLIGKIRIKLLNIVKFLSKSNSKRKKKKEKNFNIKKTDNYALNFIAYQFVKARKNFENNFNLLLEKNLIGKLKLNNTYMFTGIYFVNNFFTNSKKKTFDLHNSLSIKILGVYFPRLYVKIFKKELLFCNTFFSNTYGWIYSLILPNIPVCPEIKQGIACLFFGATTKFLKNGYRFRGEFNNIFIYNKNKFKSSVFSFIKNLIQNDFFGKHYNYLKTNFFPFETKTFFKDIDRVFIGNFFNDLIVFCIENFEMLDTSLKLKIFQFIQNQACYKEEEKIKKRNYTRYSFVFFVSEYFFKMSFIRSVNKKINYLYKILLECDLAIFLNNKYNQINKTLSNNHTLSLSAKLNKEDNRYLYMNCIKILKRYINCIRVHIIDISLSKNAIKILIKSYAYLRINYKKINGSKNDCLDIRISLKNLETILRISECVTKMRMSNTIDCGDILDAIKIFQQKIFSINKFLNSNIRKFSYQSVSF</sequence>
<keyword evidence="7" id="KW-0067">ATP-binding</keyword>
<dbReference type="GO" id="GO:0006260">
    <property type="term" value="P:DNA replication"/>
    <property type="evidence" value="ECO:0007669"/>
    <property type="project" value="UniProtKB-KW"/>
</dbReference>
<dbReference type="InterPro" id="IPR031327">
    <property type="entry name" value="MCM"/>
</dbReference>
<gene>
    <name evidence="10" type="primary">mcm5</name>
    <name evidence="10" type="ORF">CPARA_2gp252</name>
</gene>
<dbReference type="Pfam" id="PF14551">
    <property type="entry name" value="MCM_N"/>
    <property type="match status" value="1"/>
</dbReference>
<dbReference type="EC" id="3.6.4.12" evidence="2"/>